<name>A0A9X4NZA8_9BURK</name>
<evidence type="ECO:0000313" key="3">
    <source>
        <dbReference type="EMBL" id="MDG5977130.1"/>
    </source>
</evidence>
<dbReference type="PROSITE" id="PS50906">
    <property type="entry name" value="NIT"/>
    <property type="match status" value="1"/>
</dbReference>
<comment type="caution">
    <text evidence="3">The sequence shown here is derived from an EMBL/GenBank/DDBJ whole genome shotgun (WGS) entry which is preliminary data.</text>
</comment>
<dbReference type="GO" id="GO:0003723">
    <property type="term" value="F:RNA binding"/>
    <property type="evidence" value="ECO:0007669"/>
    <property type="project" value="InterPro"/>
</dbReference>
<feature type="domain" description="ANTAR" evidence="2">
    <location>
        <begin position="358"/>
        <end position="419"/>
    </location>
</feature>
<evidence type="ECO:0008006" key="5">
    <source>
        <dbReference type="Google" id="ProtNLM"/>
    </source>
</evidence>
<feature type="domain" description="NIT" evidence="1">
    <location>
        <begin position="37"/>
        <end position="294"/>
    </location>
</feature>
<evidence type="ECO:0000313" key="4">
    <source>
        <dbReference type="Proteomes" id="UP001152876"/>
    </source>
</evidence>
<keyword evidence="4" id="KW-1185">Reference proteome</keyword>
<dbReference type="SMART" id="SM01012">
    <property type="entry name" value="ANTAR"/>
    <property type="match status" value="1"/>
</dbReference>
<dbReference type="InterPro" id="IPR013587">
    <property type="entry name" value="Nitrate/nitrite_sensing"/>
</dbReference>
<dbReference type="InterPro" id="IPR036388">
    <property type="entry name" value="WH-like_DNA-bd_sf"/>
</dbReference>
<protein>
    <recommendedName>
        <fullName evidence="5">Antitermination regulator</fullName>
    </recommendedName>
</protein>
<reference evidence="3" key="1">
    <citation type="submission" date="2013-01" db="EMBL/GenBank/DDBJ databases">
        <title>Genome draft of Hydrogenophaga taeniospiralis 2K1.</title>
        <authorList>
            <person name="Gomila M."/>
            <person name="Lalucat J."/>
        </authorList>
    </citation>
    <scope>NUCLEOTIDE SEQUENCE</scope>
    <source>
        <strain evidence="3">CCUG 15921</strain>
    </source>
</reference>
<dbReference type="Proteomes" id="UP001152876">
    <property type="component" value="Unassembled WGS sequence"/>
</dbReference>
<sequence>MTPTAQPLKSGLNFLIAAKRCEIDALRQLSLTSALVNVTGRLIHGLQRERGLSNLFLGSQGTRFAEPRRQQIAECQATEADLRHCFDSLDTQAAHLGHGARLFSRIAYVLQGLDALPALRERIDAQEWSARETTEAFVRLIAGLLAVVFEAADSASDPAISRQLVALFNFMQGKEFAGQERATGSALFASGLASSAEQQRLLHLIDSQERCLQVFKEFASDELATLWATADRDTVTARAELERMRRVLCTAPHGSALDANQSQPWFDCCSLRMDRMKTVEDRLADSLQRLCEHKTQAALAELLAFQGLHPAATEPADALSFFHNPVPEHVSGPGPAQGYGAQLDRSILDLVQDQARRLQAISDELDTVRASLNERKLVERAKGLLMAHRNLSETEAHKTLRQMAMNQNRRLIDVAEAVLSMAEVLPERRR</sequence>
<dbReference type="InterPro" id="IPR011006">
    <property type="entry name" value="CheY-like_superfamily"/>
</dbReference>
<organism evidence="3 4">
    <name type="scientific">Hydrogenophaga taeniospiralis CCUG 15921</name>
    <dbReference type="NCBI Taxonomy" id="1281780"/>
    <lineage>
        <taxon>Bacteria</taxon>
        <taxon>Pseudomonadati</taxon>
        <taxon>Pseudomonadota</taxon>
        <taxon>Betaproteobacteria</taxon>
        <taxon>Burkholderiales</taxon>
        <taxon>Comamonadaceae</taxon>
        <taxon>Hydrogenophaga</taxon>
    </lineage>
</organism>
<dbReference type="Gene3D" id="1.10.10.10">
    <property type="entry name" value="Winged helix-like DNA-binding domain superfamily/Winged helix DNA-binding domain"/>
    <property type="match status" value="1"/>
</dbReference>
<dbReference type="EMBL" id="AOGK01000017">
    <property type="protein sequence ID" value="MDG5977130.1"/>
    <property type="molecule type" value="Genomic_DNA"/>
</dbReference>
<dbReference type="AlphaFoldDB" id="A0A9X4NZA8"/>
<dbReference type="InterPro" id="IPR010910">
    <property type="entry name" value="Nitrate/nitrite_sensing_bac"/>
</dbReference>
<dbReference type="Pfam" id="PF03861">
    <property type="entry name" value="ANTAR"/>
    <property type="match status" value="1"/>
</dbReference>
<dbReference type="PROSITE" id="PS50921">
    <property type="entry name" value="ANTAR"/>
    <property type="match status" value="1"/>
</dbReference>
<accession>A0A9X4NZA8</accession>
<dbReference type="Pfam" id="PF08376">
    <property type="entry name" value="NIT"/>
    <property type="match status" value="1"/>
</dbReference>
<evidence type="ECO:0000259" key="2">
    <source>
        <dbReference type="PROSITE" id="PS50921"/>
    </source>
</evidence>
<dbReference type="SUPFAM" id="SSF52172">
    <property type="entry name" value="CheY-like"/>
    <property type="match status" value="1"/>
</dbReference>
<evidence type="ECO:0000259" key="1">
    <source>
        <dbReference type="PROSITE" id="PS50906"/>
    </source>
</evidence>
<dbReference type="InterPro" id="IPR005561">
    <property type="entry name" value="ANTAR"/>
</dbReference>
<proteinExistence type="predicted"/>
<gene>
    <name evidence="3" type="ORF">H010_17843</name>
</gene>